<evidence type="ECO:0000313" key="6">
    <source>
        <dbReference type="EMBL" id="ODV93510.1"/>
    </source>
</evidence>
<feature type="domain" description="Hydantoinase B/oxoprolinase" evidence="3">
    <location>
        <begin position="756"/>
        <end position="1287"/>
    </location>
</feature>
<dbReference type="STRING" id="669874.A0A1E4TP32"/>
<dbReference type="Pfam" id="PF05378">
    <property type="entry name" value="Hydant_A_N"/>
    <property type="match status" value="1"/>
</dbReference>
<feature type="domain" description="Hydantoinase/oxoprolinase N-terminal" evidence="4">
    <location>
        <begin position="5"/>
        <end position="221"/>
    </location>
</feature>
<dbReference type="GO" id="GO:0017168">
    <property type="term" value="F:5-oxoprolinase (ATP-hydrolyzing) activity"/>
    <property type="evidence" value="ECO:0007669"/>
    <property type="project" value="EnsemblFungi"/>
</dbReference>
<name>A0A1E4TP32_PACTA</name>
<evidence type="ECO:0000259" key="2">
    <source>
        <dbReference type="Pfam" id="PF01968"/>
    </source>
</evidence>
<sequence>MDGVRIAIDRGGTFTDVIAFVPGKENYVFKLLSVDPSNYDDANIEGIRRVLEHASGKNIPRGQPLDTSLVRSLKLGTTVATNALLERKGERCALVTTKGFKDALVIGNQTRPHIFELAIRRPDVLYETVVEIDERVTLEDYAEDPEQIYTAVDCNNKDKNLVQGVSGETVRILKRPDFEGIKSTLKILYNTGIRSIGVCLLHSYTFPDHEKIVGDIAKEIGFSHISLSSDISPMIKYVPRANSSIADAYLTPEIKKYLTSFQRGLKDGLQSVVDNKTTGVRCQFMKSDGGMVDSSKFSGLKAILSGPAGGVVGLAETSYNPKNNIPLIGLDVGGTSTDCSRFDGKYAHVFETTTAGITVQSPQLDINTIAAGGGSRLFYENGLMRVGPESAGAHPGPVCYRKNGYLTVTDANLLLGRLVPEFFPKIFGPNENEELDQETTFKEFAKLTELINKESPDKKMTPEEVASGFLNVANEAMARPIRTLTEAKGHVLENHRLVSFGGAGGQCCCFVAFEKLGINTVLIHRYSSVLSAYGMALADVVEEVQEPSSLILNEENKNAINSTFKSLTEKARQALMIQDFSDSDITYEKYLNLRYRGTESAIMTLSDDNIDSYQSNFLDLHKKEFGFVFTDKDIIIDDFRVRAIGKAHTISTPSVDDQIESLKAKNEIKRVSSSSAKFTRKTYFEGKWIPTNVYRLEDLAIGSEILGPAIIADGTQTNVIPPDSVVLILETHVVVTNTKEKVSKSSKIGEGVQIEPVLLSIFGHRFIDIAEQMGNSLQKTAVSTNVKERLDFSCALFDADANLVSSAPHIPVHLGSMGTFVKFQSNLWKGKLKEGDVLVGNHPIAGNTHLPDITVLTPVFHEGKIFFYLASRAHHSDIGSSLPGSMPPNSKELWEEGASIYSEFLVKDGVFQEERMEQLLLVEPAKYPGCSGTRKLSDNISDLKAQVAANQKGIGLVKRLVSEFSLNVVLAYMEAIQVNANNTVQKLLKKIGTKVLEAEDFMDDGSRIALRVDVNGDDGTAVLDFTGTSDEMYGNLNAPEAITYSALIYCLRCIVNESIPLNQGFLRPLKVIIPKGSLLSPSDGAAVVAGNVMTSQRITDVVFKAFKTMAGSQGDCNNFTFGNGGNSENGDYKKGFGYYETIAGGHGAGPTWDGVSAVHTNMTNTKMTDVEVFEKRYPVILREFSIRQNSGGNGKFKGGNGAVRDIEFRVPLTASILSERRVNMPYGLLGGQPGSRGLNSWVRRIYDKDGNFVGTRTINIGGKNTVNVQAGDRIVLKTPGGGGYGSPEEVAKDEEYNKTLNPTFKYVGTGSIAIRHETQYGN</sequence>
<accession>A0A1E4TP32</accession>
<dbReference type="Pfam" id="PF19278">
    <property type="entry name" value="Hydant_A_C"/>
    <property type="match status" value="1"/>
</dbReference>
<organism evidence="6 7">
    <name type="scientific">Pachysolen tannophilus NRRL Y-2460</name>
    <dbReference type="NCBI Taxonomy" id="669874"/>
    <lineage>
        <taxon>Eukaryota</taxon>
        <taxon>Fungi</taxon>
        <taxon>Dikarya</taxon>
        <taxon>Ascomycota</taxon>
        <taxon>Saccharomycotina</taxon>
        <taxon>Pichiomycetes</taxon>
        <taxon>Pachysolenaceae</taxon>
        <taxon>Pachysolen</taxon>
    </lineage>
</organism>
<evidence type="ECO:0000256" key="1">
    <source>
        <dbReference type="ARBA" id="ARBA00010403"/>
    </source>
</evidence>
<dbReference type="Pfam" id="PF01968">
    <property type="entry name" value="Hydantoinase_A"/>
    <property type="match status" value="1"/>
</dbReference>
<dbReference type="GO" id="GO:0005829">
    <property type="term" value="C:cytosol"/>
    <property type="evidence" value="ECO:0007669"/>
    <property type="project" value="TreeGrafter"/>
</dbReference>
<dbReference type="PANTHER" id="PTHR11365:SF2">
    <property type="entry name" value="5-OXOPROLINASE"/>
    <property type="match status" value="1"/>
</dbReference>
<evidence type="ECO:0000259" key="5">
    <source>
        <dbReference type="Pfam" id="PF19278"/>
    </source>
</evidence>
<dbReference type="OrthoDB" id="3643at2759"/>
<dbReference type="InterPro" id="IPR002821">
    <property type="entry name" value="Hydantoinase_A"/>
</dbReference>
<evidence type="ECO:0008006" key="8">
    <source>
        <dbReference type="Google" id="ProtNLM"/>
    </source>
</evidence>
<reference evidence="7" key="1">
    <citation type="submission" date="2016-05" db="EMBL/GenBank/DDBJ databases">
        <title>Comparative genomics of biotechnologically important yeasts.</title>
        <authorList>
            <consortium name="DOE Joint Genome Institute"/>
            <person name="Riley R."/>
            <person name="Haridas S."/>
            <person name="Wolfe K.H."/>
            <person name="Lopes M.R."/>
            <person name="Hittinger C.T."/>
            <person name="Goker M."/>
            <person name="Salamov A."/>
            <person name="Wisecaver J."/>
            <person name="Long T.M."/>
            <person name="Aerts A.L."/>
            <person name="Barry K."/>
            <person name="Choi C."/>
            <person name="Clum A."/>
            <person name="Coughlan A.Y."/>
            <person name="Deshpande S."/>
            <person name="Douglass A.P."/>
            <person name="Hanson S.J."/>
            <person name="Klenk H.-P."/>
            <person name="Labutti K."/>
            <person name="Lapidus A."/>
            <person name="Lindquist E."/>
            <person name="Lipzen A."/>
            <person name="Meier-Kolthoff J.P."/>
            <person name="Ohm R.A."/>
            <person name="Otillar R.P."/>
            <person name="Pangilinan J."/>
            <person name="Peng Y."/>
            <person name="Rokas A."/>
            <person name="Rosa C.A."/>
            <person name="Scheuner C."/>
            <person name="Sibirny A.A."/>
            <person name="Slot J.C."/>
            <person name="Stielow J.B."/>
            <person name="Sun H."/>
            <person name="Kurtzman C.P."/>
            <person name="Blackwell M."/>
            <person name="Grigoriev I.V."/>
            <person name="Jeffries T.W."/>
        </authorList>
    </citation>
    <scope>NUCLEOTIDE SEQUENCE [LARGE SCALE GENOMIC DNA]</scope>
    <source>
        <strain evidence="7">NRRL Y-2460</strain>
    </source>
</reference>
<dbReference type="InterPro" id="IPR045079">
    <property type="entry name" value="Oxoprolinase-like"/>
</dbReference>
<dbReference type="EMBL" id="KV454018">
    <property type="protein sequence ID" value="ODV93510.1"/>
    <property type="molecule type" value="Genomic_DNA"/>
</dbReference>
<dbReference type="PANTHER" id="PTHR11365">
    <property type="entry name" value="5-OXOPROLINASE RELATED"/>
    <property type="match status" value="1"/>
</dbReference>
<evidence type="ECO:0000259" key="4">
    <source>
        <dbReference type="Pfam" id="PF05378"/>
    </source>
</evidence>
<comment type="similarity">
    <text evidence="1">Belongs to the oxoprolinase family.</text>
</comment>
<dbReference type="InterPro" id="IPR049517">
    <property type="entry name" value="ACX-like_C"/>
</dbReference>
<keyword evidence="7" id="KW-1185">Reference proteome</keyword>
<dbReference type="InterPro" id="IPR008040">
    <property type="entry name" value="Hydant_A_N"/>
</dbReference>
<dbReference type="Pfam" id="PF02538">
    <property type="entry name" value="Hydantoinase_B"/>
    <property type="match status" value="1"/>
</dbReference>
<gene>
    <name evidence="6" type="ORF">PACTADRAFT_46885</name>
</gene>
<feature type="domain" description="Hydantoinase A/oxoprolinase" evidence="2">
    <location>
        <begin position="240"/>
        <end position="543"/>
    </location>
</feature>
<protein>
    <recommendedName>
        <fullName evidence="8">5-oxoprolinase</fullName>
    </recommendedName>
</protein>
<evidence type="ECO:0000313" key="7">
    <source>
        <dbReference type="Proteomes" id="UP000094236"/>
    </source>
</evidence>
<evidence type="ECO:0000259" key="3">
    <source>
        <dbReference type="Pfam" id="PF02538"/>
    </source>
</evidence>
<dbReference type="GO" id="GO:0006749">
    <property type="term" value="P:glutathione metabolic process"/>
    <property type="evidence" value="ECO:0007669"/>
    <property type="project" value="EnsemblFungi"/>
</dbReference>
<feature type="domain" description="Acetophenone carboxylase-like C-terminal" evidence="5">
    <location>
        <begin position="667"/>
        <end position="728"/>
    </location>
</feature>
<dbReference type="Proteomes" id="UP000094236">
    <property type="component" value="Unassembled WGS sequence"/>
</dbReference>
<proteinExistence type="inferred from homology"/>
<dbReference type="InterPro" id="IPR003692">
    <property type="entry name" value="Hydantoinase_B"/>
</dbReference>